<evidence type="ECO:0000256" key="9">
    <source>
        <dbReference type="ARBA" id="ARBA00049935"/>
    </source>
</evidence>
<keyword evidence="11" id="KW-0560">Oxidoreductase</keyword>
<protein>
    <recommendedName>
        <fullName evidence="1">Coproheme decarboxylase</fullName>
        <ecNumber evidence="10">1.3.98.5</ecNumber>
    </recommendedName>
    <alternativeName>
        <fullName evidence="6">Coproheme III oxidative decarboxylase</fullName>
    </alternativeName>
    <alternativeName>
        <fullName evidence="7">Hydrogen peroxide-dependent heme synthase</fullName>
    </alternativeName>
</protein>
<evidence type="ECO:0000256" key="8">
    <source>
        <dbReference type="ARBA" id="ARBA00049896"/>
    </source>
</evidence>
<evidence type="ECO:0000256" key="5">
    <source>
        <dbReference type="ARBA" id="ARBA00023444"/>
    </source>
</evidence>
<keyword evidence="12" id="KW-1185">Reference proteome</keyword>
<dbReference type="Pfam" id="PF06778">
    <property type="entry name" value="Chlor_dismutase"/>
    <property type="match status" value="1"/>
</dbReference>
<organism evidence="11 12">
    <name type="scientific">Candidatus Enterococcus willemsii</name>
    <dbReference type="NCBI Taxonomy" id="1857215"/>
    <lineage>
        <taxon>Bacteria</taxon>
        <taxon>Bacillati</taxon>
        <taxon>Bacillota</taxon>
        <taxon>Bacilli</taxon>
        <taxon>Lactobacillales</taxon>
        <taxon>Enterococcaceae</taxon>
        <taxon>Enterococcus</taxon>
    </lineage>
</organism>
<evidence type="ECO:0000256" key="10">
    <source>
        <dbReference type="ARBA" id="ARBA00050019"/>
    </source>
</evidence>
<dbReference type="InterPro" id="IPR011008">
    <property type="entry name" value="Dimeric_a/b-barrel"/>
</dbReference>
<evidence type="ECO:0000256" key="1">
    <source>
        <dbReference type="ARBA" id="ARBA00014413"/>
    </source>
</evidence>
<evidence type="ECO:0000256" key="7">
    <source>
        <dbReference type="ARBA" id="ARBA00030236"/>
    </source>
</evidence>
<proteinExistence type="predicted"/>
<keyword evidence="4" id="KW-0408">Iron</keyword>
<dbReference type="EMBL" id="MAEL01000030">
    <property type="protein sequence ID" value="KAF1304950.1"/>
    <property type="molecule type" value="Genomic_DNA"/>
</dbReference>
<sequence>MITEKVETLDGWYCLHLIFQMDWSAWQKETTEAKQIMANELFELLKGWQKIEHAQKGSHYMCNITGHKGDFGFMLLRPELKDLNAAENAWHQLAIYQYLRPVHSYVSVIELGTYSGMPKTDIAWERTNKKLYPKLPKDAYICFYPMNKVRSDNVNWYTLPYEKRRELMKEHGLIGRKYAGKIHQFITGSIGFDDHEWGVTLFAEDPLEFKKIIYEMRFSEASSVYSDFPYFIVGTSLNTLPQLQTYLGLF</sequence>
<comment type="caution">
    <text evidence="11">The sequence shown here is derived from an EMBL/GenBank/DDBJ whole genome shotgun (WGS) entry which is preliminary data.</text>
</comment>
<evidence type="ECO:0000313" key="12">
    <source>
        <dbReference type="Proteomes" id="UP000782705"/>
    </source>
</evidence>
<dbReference type="PANTHER" id="PTHR36843:SF1">
    <property type="entry name" value="COPROHEME DECARBOXYLASE"/>
    <property type="match status" value="1"/>
</dbReference>
<dbReference type="NCBIfam" id="NF008913">
    <property type="entry name" value="PRK12276.1"/>
    <property type="match status" value="1"/>
</dbReference>
<dbReference type="Gene3D" id="3.30.70.1030">
    <property type="entry name" value="Apc35880, domain 1"/>
    <property type="match status" value="2"/>
</dbReference>
<dbReference type="PANTHER" id="PTHR36843">
    <property type="entry name" value="HEME-DEPENDENT PEROXIDASE YWFI-RELATED"/>
    <property type="match status" value="1"/>
</dbReference>
<dbReference type="InterPro" id="IPR010644">
    <property type="entry name" value="ChdC/CLD"/>
</dbReference>
<accession>A0ABQ6Z1F3</accession>
<evidence type="ECO:0000313" key="11">
    <source>
        <dbReference type="EMBL" id="KAF1304950.1"/>
    </source>
</evidence>
<comment type="catalytic activity">
    <reaction evidence="8">
        <text>Fe-coproporphyrin III + 2 H2O2 + 2 H(+) = heme b + 2 CO2 + 4 H2O</text>
        <dbReference type="Rhea" id="RHEA:56516"/>
        <dbReference type="ChEBI" id="CHEBI:15377"/>
        <dbReference type="ChEBI" id="CHEBI:15378"/>
        <dbReference type="ChEBI" id="CHEBI:16240"/>
        <dbReference type="ChEBI" id="CHEBI:16526"/>
        <dbReference type="ChEBI" id="CHEBI:60344"/>
        <dbReference type="ChEBI" id="CHEBI:68438"/>
        <dbReference type="EC" id="1.3.98.5"/>
    </reaction>
    <physiologicalReaction direction="left-to-right" evidence="8">
        <dbReference type="Rhea" id="RHEA:56517"/>
    </physiologicalReaction>
</comment>
<keyword evidence="3" id="KW-0479">Metal-binding</keyword>
<keyword evidence="2" id="KW-0349">Heme</keyword>
<dbReference type="GO" id="GO:0004601">
    <property type="term" value="F:peroxidase activity"/>
    <property type="evidence" value="ECO:0007669"/>
    <property type="project" value="UniProtKB-KW"/>
</dbReference>
<reference evidence="11 12" key="1">
    <citation type="submission" date="2016-06" db="EMBL/GenBank/DDBJ databases">
        <title>Four novel species of enterococci isolated from chicken manure.</title>
        <authorList>
            <person name="Van Tyne D."/>
        </authorList>
    </citation>
    <scope>NUCLEOTIDE SEQUENCE [LARGE SCALE GENOMIC DNA]</scope>
    <source>
        <strain evidence="11 12">CU12B</strain>
    </source>
</reference>
<name>A0ABQ6Z1F3_9ENTE</name>
<evidence type="ECO:0000256" key="2">
    <source>
        <dbReference type="ARBA" id="ARBA00022617"/>
    </source>
</evidence>
<comment type="cofactor">
    <cofactor evidence="9">
        <name>Fe-coproporphyrin III</name>
        <dbReference type="ChEBI" id="CHEBI:68438"/>
    </cofactor>
</comment>
<evidence type="ECO:0000256" key="3">
    <source>
        <dbReference type="ARBA" id="ARBA00022723"/>
    </source>
</evidence>
<gene>
    <name evidence="11" type="ORF">BAU17_13840</name>
</gene>
<keyword evidence="11" id="KW-0575">Peroxidase</keyword>
<dbReference type="EC" id="1.3.98.5" evidence="10"/>
<dbReference type="Proteomes" id="UP000782705">
    <property type="component" value="Unassembled WGS sequence"/>
</dbReference>
<evidence type="ECO:0000256" key="6">
    <source>
        <dbReference type="ARBA" id="ARBA00029882"/>
    </source>
</evidence>
<dbReference type="RefSeq" id="WP_161901540.1">
    <property type="nucleotide sequence ID" value="NZ_MAEL01000030.1"/>
</dbReference>
<evidence type="ECO:0000256" key="4">
    <source>
        <dbReference type="ARBA" id="ARBA00023004"/>
    </source>
</evidence>
<comment type="pathway">
    <text evidence="5">Porphyrin-containing compound metabolism.</text>
</comment>
<dbReference type="SUPFAM" id="SSF54909">
    <property type="entry name" value="Dimeric alpha+beta barrel"/>
    <property type="match status" value="1"/>
</dbReference>